<sequence length="99" mass="11143">MKPRASYFTSRQYPKDEPAARAEMFNLGPAERGSHDSHYEAKNDPEPTFREKWSNFPWKTFLVISTSPLALAPIIVLSAAAEAALQNYIGGREYYTIGC</sequence>
<dbReference type="EMBL" id="ML977512">
    <property type="protein sequence ID" value="KAF2126945.1"/>
    <property type="molecule type" value="Genomic_DNA"/>
</dbReference>
<organism evidence="2 3">
    <name type="scientific">Dothidotthia symphoricarpi CBS 119687</name>
    <dbReference type="NCBI Taxonomy" id="1392245"/>
    <lineage>
        <taxon>Eukaryota</taxon>
        <taxon>Fungi</taxon>
        <taxon>Dikarya</taxon>
        <taxon>Ascomycota</taxon>
        <taxon>Pezizomycotina</taxon>
        <taxon>Dothideomycetes</taxon>
        <taxon>Pleosporomycetidae</taxon>
        <taxon>Pleosporales</taxon>
        <taxon>Dothidotthiaceae</taxon>
        <taxon>Dothidotthia</taxon>
    </lineage>
</organism>
<dbReference type="GeneID" id="54411170"/>
<proteinExistence type="predicted"/>
<dbReference type="Proteomes" id="UP000799771">
    <property type="component" value="Unassembled WGS sequence"/>
</dbReference>
<protein>
    <submittedName>
        <fullName evidence="2">Uncharacterized protein</fullName>
    </submittedName>
</protein>
<dbReference type="RefSeq" id="XP_033521337.1">
    <property type="nucleotide sequence ID" value="XM_033670738.1"/>
</dbReference>
<evidence type="ECO:0000313" key="3">
    <source>
        <dbReference type="Proteomes" id="UP000799771"/>
    </source>
</evidence>
<reference evidence="2" key="1">
    <citation type="journal article" date="2020" name="Stud. Mycol.">
        <title>101 Dothideomycetes genomes: a test case for predicting lifestyles and emergence of pathogens.</title>
        <authorList>
            <person name="Haridas S."/>
            <person name="Albert R."/>
            <person name="Binder M."/>
            <person name="Bloem J."/>
            <person name="Labutti K."/>
            <person name="Salamov A."/>
            <person name="Andreopoulos B."/>
            <person name="Baker S."/>
            <person name="Barry K."/>
            <person name="Bills G."/>
            <person name="Bluhm B."/>
            <person name="Cannon C."/>
            <person name="Castanera R."/>
            <person name="Culley D."/>
            <person name="Daum C."/>
            <person name="Ezra D."/>
            <person name="Gonzalez J."/>
            <person name="Henrissat B."/>
            <person name="Kuo A."/>
            <person name="Liang C."/>
            <person name="Lipzen A."/>
            <person name="Lutzoni F."/>
            <person name="Magnuson J."/>
            <person name="Mondo S."/>
            <person name="Nolan M."/>
            <person name="Ohm R."/>
            <person name="Pangilinan J."/>
            <person name="Park H.-J."/>
            <person name="Ramirez L."/>
            <person name="Alfaro M."/>
            <person name="Sun H."/>
            <person name="Tritt A."/>
            <person name="Yoshinaga Y."/>
            <person name="Zwiers L.-H."/>
            <person name="Turgeon B."/>
            <person name="Goodwin S."/>
            <person name="Spatafora J."/>
            <person name="Crous P."/>
            <person name="Grigoriev I."/>
        </authorList>
    </citation>
    <scope>NUCLEOTIDE SEQUENCE</scope>
    <source>
        <strain evidence="2">CBS 119687</strain>
    </source>
</reference>
<accession>A0A6A6A6W7</accession>
<feature type="region of interest" description="Disordered" evidence="1">
    <location>
        <begin position="26"/>
        <end position="46"/>
    </location>
</feature>
<dbReference type="AlphaFoldDB" id="A0A6A6A6W7"/>
<evidence type="ECO:0000256" key="1">
    <source>
        <dbReference type="SAM" id="MobiDB-lite"/>
    </source>
</evidence>
<gene>
    <name evidence="2" type="ORF">P153DRAFT_388263</name>
</gene>
<feature type="compositionally biased region" description="Basic and acidic residues" evidence="1">
    <location>
        <begin position="32"/>
        <end position="46"/>
    </location>
</feature>
<name>A0A6A6A6W7_9PLEO</name>
<keyword evidence="3" id="KW-1185">Reference proteome</keyword>
<evidence type="ECO:0000313" key="2">
    <source>
        <dbReference type="EMBL" id="KAF2126945.1"/>
    </source>
</evidence>